<reference evidence="3 4" key="1">
    <citation type="submission" date="2018-03" db="EMBL/GenBank/DDBJ databases">
        <title>Mesoflavibacter sp. HG37 and Mesoflavibacter sp. HG96 sp.nov., two marine bacteria isolated from seawater of Western Pacific Ocean.</title>
        <authorList>
            <person name="Cheng H."/>
            <person name="Wu Y.-H."/>
            <person name="Guo L.-L."/>
            <person name="Xu X.-W."/>
        </authorList>
    </citation>
    <scope>NUCLEOTIDE SEQUENCE [LARGE SCALE GENOMIC DNA]</scope>
    <source>
        <strain evidence="3 4">KCTC 32269</strain>
    </source>
</reference>
<organism evidence="3 4">
    <name type="scientific">Aurantibacter aestuarii</name>
    <dbReference type="NCBI Taxonomy" id="1266046"/>
    <lineage>
        <taxon>Bacteria</taxon>
        <taxon>Pseudomonadati</taxon>
        <taxon>Bacteroidota</taxon>
        <taxon>Flavobacteriia</taxon>
        <taxon>Flavobacteriales</taxon>
        <taxon>Flavobacteriaceae</taxon>
        <taxon>Aurantibacter</taxon>
    </lineage>
</organism>
<feature type="transmembrane region" description="Helical" evidence="1">
    <location>
        <begin position="111"/>
        <end position="132"/>
    </location>
</feature>
<proteinExistence type="predicted"/>
<dbReference type="PANTHER" id="PTHR37810:SF5">
    <property type="entry name" value="IMMUNITY PROTEIN SDPI"/>
    <property type="match status" value="1"/>
</dbReference>
<name>A0A2T1N8B5_9FLAO</name>
<dbReference type="OrthoDB" id="9808690at2"/>
<dbReference type="InterPro" id="IPR012867">
    <property type="entry name" value="DUF1648"/>
</dbReference>
<accession>A0A2T1N8B5</accession>
<dbReference type="RefSeq" id="WP_106463252.1">
    <property type="nucleotide sequence ID" value="NZ_PXOQ01000009.1"/>
</dbReference>
<dbReference type="Proteomes" id="UP000238426">
    <property type="component" value="Unassembled WGS sequence"/>
</dbReference>
<dbReference type="EMBL" id="PXOQ01000009">
    <property type="protein sequence ID" value="PSG88114.1"/>
    <property type="molecule type" value="Genomic_DNA"/>
</dbReference>
<feature type="domain" description="DUF1648" evidence="2">
    <location>
        <begin position="25"/>
        <end position="70"/>
    </location>
</feature>
<dbReference type="PANTHER" id="PTHR37810">
    <property type="entry name" value="IMMUNITY PROTEIN SDPI"/>
    <property type="match status" value="1"/>
</dbReference>
<feature type="transmembrane region" description="Helical" evidence="1">
    <location>
        <begin position="144"/>
        <end position="163"/>
    </location>
</feature>
<evidence type="ECO:0000259" key="2">
    <source>
        <dbReference type="Pfam" id="PF07853"/>
    </source>
</evidence>
<keyword evidence="4" id="KW-1185">Reference proteome</keyword>
<dbReference type="Pfam" id="PF07853">
    <property type="entry name" value="DUF1648"/>
    <property type="match status" value="1"/>
</dbReference>
<feature type="transmembrane region" description="Helical" evidence="1">
    <location>
        <begin position="61"/>
        <end position="80"/>
    </location>
</feature>
<sequence length="168" mass="19623">MENRPIIKIKRDKMDVIIETVTILALLITFLYPAFYYSYLPKNIPAHFNFSGEVDRYDHKSWVWLLPIISLVLNTALYFLNKKPHLFNYVNKITAENAEENYRSSIKIMRFTGLVISILFLIITYQTVTLGLSGAGKTPVWSEYLIYYLLFILTFGTLGYAIYKSRKN</sequence>
<evidence type="ECO:0000313" key="3">
    <source>
        <dbReference type="EMBL" id="PSG88114.1"/>
    </source>
</evidence>
<keyword evidence="1" id="KW-0812">Transmembrane</keyword>
<feature type="transmembrane region" description="Helical" evidence="1">
    <location>
        <begin position="21"/>
        <end position="41"/>
    </location>
</feature>
<evidence type="ECO:0000256" key="1">
    <source>
        <dbReference type="SAM" id="Phobius"/>
    </source>
</evidence>
<protein>
    <recommendedName>
        <fullName evidence="2">DUF1648 domain-containing protein</fullName>
    </recommendedName>
</protein>
<keyword evidence="1" id="KW-1133">Transmembrane helix</keyword>
<evidence type="ECO:0000313" key="4">
    <source>
        <dbReference type="Proteomes" id="UP000238426"/>
    </source>
</evidence>
<keyword evidence="1" id="KW-0472">Membrane</keyword>
<dbReference type="AlphaFoldDB" id="A0A2T1N8B5"/>
<gene>
    <name evidence="3" type="ORF">C7H52_07350</name>
</gene>
<comment type="caution">
    <text evidence="3">The sequence shown here is derived from an EMBL/GenBank/DDBJ whole genome shotgun (WGS) entry which is preliminary data.</text>
</comment>
<dbReference type="GO" id="GO:0009636">
    <property type="term" value="P:response to toxic substance"/>
    <property type="evidence" value="ECO:0007669"/>
    <property type="project" value="TreeGrafter"/>
</dbReference>